<dbReference type="Pfam" id="PF00486">
    <property type="entry name" value="Trans_reg_C"/>
    <property type="match status" value="1"/>
</dbReference>
<proteinExistence type="predicted"/>
<dbReference type="Gene3D" id="1.10.10.10">
    <property type="entry name" value="Winged helix-like DNA-binding domain superfamily/Winged helix DNA-binding domain"/>
    <property type="match status" value="1"/>
</dbReference>
<dbReference type="PROSITE" id="PS51755">
    <property type="entry name" value="OMPR_PHOB"/>
    <property type="match status" value="1"/>
</dbReference>
<evidence type="ECO:0000256" key="2">
    <source>
        <dbReference type="PROSITE-ProRule" id="PRU01091"/>
    </source>
</evidence>
<dbReference type="EMBL" id="CP113864">
    <property type="protein sequence ID" value="WAM32416.1"/>
    <property type="molecule type" value="Genomic_DNA"/>
</dbReference>
<gene>
    <name evidence="4" type="ORF">OTJ99_000963</name>
</gene>
<dbReference type="InterPro" id="IPR001867">
    <property type="entry name" value="OmpR/PhoB-type_DNA-bd"/>
</dbReference>
<dbReference type="SUPFAM" id="SSF46894">
    <property type="entry name" value="C-terminal effector domain of the bipartite response regulators"/>
    <property type="match status" value="1"/>
</dbReference>
<organism evidence="4 5">
    <name type="scientific">Caldicellulosiruptor naganoensis</name>
    <dbReference type="NCBI Taxonomy" id="29324"/>
    <lineage>
        <taxon>Bacteria</taxon>
        <taxon>Bacillati</taxon>
        <taxon>Bacillota</taxon>
        <taxon>Bacillota incertae sedis</taxon>
        <taxon>Caldicellulosiruptorales</taxon>
        <taxon>Caldicellulosiruptoraceae</taxon>
        <taxon>Caldicellulosiruptor</taxon>
    </lineage>
</organism>
<keyword evidence="1 2" id="KW-0238">DNA-binding</keyword>
<accession>A0ABY7BN18</accession>
<name>A0ABY7BN18_9FIRM</name>
<dbReference type="CDD" id="cd00383">
    <property type="entry name" value="trans_reg_C"/>
    <property type="match status" value="1"/>
</dbReference>
<dbReference type="SMART" id="SM00862">
    <property type="entry name" value="Trans_reg_C"/>
    <property type="match status" value="1"/>
</dbReference>
<evidence type="ECO:0000313" key="4">
    <source>
        <dbReference type="EMBL" id="WAM32416.1"/>
    </source>
</evidence>
<dbReference type="InterPro" id="IPR016032">
    <property type="entry name" value="Sig_transdc_resp-reg_C-effctor"/>
</dbReference>
<evidence type="ECO:0000313" key="5">
    <source>
        <dbReference type="Proteomes" id="UP001164745"/>
    </source>
</evidence>
<reference evidence="4" key="1">
    <citation type="submission" date="2022-12" db="EMBL/GenBank/DDBJ databases">
        <authorList>
            <person name="Bing R.G."/>
            <person name="Willard D.J."/>
            <person name="Manesh M.J.H."/>
            <person name="Laemthong T."/>
            <person name="Crosby J.R."/>
            <person name="Kelly R.M."/>
        </authorList>
    </citation>
    <scope>NUCLEOTIDE SEQUENCE</scope>
    <source>
        <strain evidence="4">DSM 8991</strain>
    </source>
</reference>
<feature type="DNA-binding region" description="OmpR/PhoB-type" evidence="2">
    <location>
        <begin position="13"/>
        <end position="111"/>
    </location>
</feature>
<dbReference type="InterPro" id="IPR036388">
    <property type="entry name" value="WH-like_DNA-bd_sf"/>
</dbReference>
<feature type="domain" description="OmpR/PhoB-type" evidence="3">
    <location>
        <begin position="13"/>
        <end position="111"/>
    </location>
</feature>
<evidence type="ECO:0000259" key="3">
    <source>
        <dbReference type="PROSITE" id="PS51755"/>
    </source>
</evidence>
<evidence type="ECO:0000256" key="1">
    <source>
        <dbReference type="ARBA" id="ARBA00023125"/>
    </source>
</evidence>
<sequence length="118" mass="14197">MRRVDKDTLIRPDNIIEFCGIKVNLNQKSVFYNDLKVELSPKEFETFTLLFKEHSKVLKRSYILEQVWGDPALYDERMVDDVIKRLRKKILQYNLPIEIKTMWGLGYKLEEKKDENQD</sequence>
<keyword evidence="5" id="KW-1185">Reference proteome</keyword>
<dbReference type="Proteomes" id="UP001164745">
    <property type="component" value="Chromosome"/>
</dbReference>
<protein>
    <submittedName>
        <fullName evidence="4">Winged helix-turn-helix domain-containing protein</fullName>
    </submittedName>
</protein>